<dbReference type="PANTHER" id="PTHR33371:SF17">
    <property type="entry name" value="MCE-FAMILY PROTEIN MCE1B"/>
    <property type="match status" value="1"/>
</dbReference>
<evidence type="ECO:0000313" key="3">
    <source>
        <dbReference type="EMBL" id="ADD40879.1"/>
    </source>
</evidence>
<organism evidence="3 4">
    <name type="scientific">Stackebrandtia nassauensis (strain DSM 44728 / CIP 108903 / NRRL B-16338 / NBRC 102104 / LLR-40K-21)</name>
    <dbReference type="NCBI Taxonomy" id="446470"/>
    <lineage>
        <taxon>Bacteria</taxon>
        <taxon>Bacillati</taxon>
        <taxon>Actinomycetota</taxon>
        <taxon>Actinomycetes</taxon>
        <taxon>Glycomycetales</taxon>
        <taxon>Glycomycetaceae</taxon>
        <taxon>Stackebrandtia</taxon>
    </lineage>
</organism>
<dbReference type="GO" id="GO:0005576">
    <property type="term" value="C:extracellular region"/>
    <property type="evidence" value="ECO:0007669"/>
    <property type="project" value="TreeGrafter"/>
</dbReference>
<gene>
    <name evidence="3" type="ordered locus">Snas_1169</name>
</gene>
<evidence type="ECO:0000259" key="1">
    <source>
        <dbReference type="Pfam" id="PF02470"/>
    </source>
</evidence>
<protein>
    <submittedName>
        <fullName evidence="3">Virulence factor Mce family protein</fullName>
    </submittedName>
</protein>
<reference evidence="3 4" key="1">
    <citation type="journal article" date="2009" name="Stand. Genomic Sci.">
        <title>Complete genome sequence of Stackebrandtia nassauensis type strain (LLR-40K-21).</title>
        <authorList>
            <person name="Munk C."/>
            <person name="Lapidus A."/>
            <person name="Copeland A."/>
            <person name="Jando M."/>
            <person name="Mayilraj S."/>
            <person name="Glavina Del Rio T."/>
            <person name="Nolan M."/>
            <person name="Chen F."/>
            <person name="Lucas S."/>
            <person name="Tice H."/>
            <person name="Cheng J.F."/>
            <person name="Han C."/>
            <person name="Detter J.C."/>
            <person name="Bruce D."/>
            <person name="Goodwin L."/>
            <person name="Chain P."/>
            <person name="Pitluck S."/>
            <person name="Goker M."/>
            <person name="Ovchinikova G."/>
            <person name="Pati A."/>
            <person name="Ivanova N."/>
            <person name="Mavromatis K."/>
            <person name="Chen A."/>
            <person name="Palaniappan K."/>
            <person name="Land M."/>
            <person name="Hauser L."/>
            <person name="Chang Y.J."/>
            <person name="Jeffries C.D."/>
            <person name="Bristow J."/>
            <person name="Eisen J.A."/>
            <person name="Markowitz V."/>
            <person name="Hugenholtz P."/>
            <person name="Kyrpides N.C."/>
            <person name="Klenk H.P."/>
        </authorList>
    </citation>
    <scope>NUCLEOTIDE SEQUENCE [LARGE SCALE GENOMIC DNA]</scope>
    <source>
        <strain evidence="4">DSM 44728 / CIP 108903 / NRRL B-16338 / NBRC 102104 / LLR-40K-21</strain>
    </source>
</reference>
<dbReference type="HOGENOM" id="CLU_026704_1_0_11"/>
<dbReference type="InterPro" id="IPR024516">
    <property type="entry name" value="Mce_C"/>
</dbReference>
<dbReference type="eggNOG" id="COG1463">
    <property type="taxonomic scope" value="Bacteria"/>
</dbReference>
<dbReference type="InterPro" id="IPR052336">
    <property type="entry name" value="MlaD_Phospholipid_Transporter"/>
</dbReference>
<evidence type="ECO:0000259" key="2">
    <source>
        <dbReference type="Pfam" id="PF11887"/>
    </source>
</evidence>
<dbReference type="GO" id="GO:0051701">
    <property type="term" value="P:biological process involved in interaction with host"/>
    <property type="evidence" value="ECO:0007669"/>
    <property type="project" value="TreeGrafter"/>
</dbReference>
<dbReference type="RefSeq" id="WP_013016450.1">
    <property type="nucleotide sequence ID" value="NC_013947.1"/>
</dbReference>
<dbReference type="EMBL" id="CP001778">
    <property type="protein sequence ID" value="ADD40879.1"/>
    <property type="molecule type" value="Genomic_DNA"/>
</dbReference>
<dbReference type="KEGG" id="sna:Snas_1169"/>
<dbReference type="NCBIfam" id="TIGR00996">
    <property type="entry name" value="Mtu_fam_mce"/>
    <property type="match status" value="1"/>
</dbReference>
<dbReference type="AlphaFoldDB" id="D3QB62"/>
<feature type="domain" description="Mce/MlaD" evidence="1">
    <location>
        <begin position="45"/>
        <end position="119"/>
    </location>
</feature>
<dbReference type="PANTHER" id="PTHR33371">
    <property type="entry name" value="INTERMEMBRANE PHOSPHOLIPID TRANSPORT SYSTEM BINDING PROTEIN MLAD-RELATED"/>
    <property type="match status" value="1"/>
</dbReference>
<dbReference type="STRING" id="446470.Snas_1169"/>
<proteinExistence type="predicted"/>
<dbReference type="Proteomes" id="UP000000844">
    <property type="component" value="Chromosome"/>
</dbReference>
<feature type="domain" description="Mammalian cell entry C-terminal" evidence="2">
    <location>
        <begin position="127"/>
        <end position="316"/>
    </location>
</feature>
<name>D3QB62_STANL</name>
<evidence type="ECO:0000313" key="4">
    <source>
        <dbReference type="Proteomes" id="UP000000844"/>
    </source>
</evidence>
<keyword evidence="4" id="KW-1185">Reference proteome</keyword>
<sequence length="356" mass="37584">MARRSGPTTFGSGLKLGVFAVITSLALVLLTDALGGVSLPGAAGYTAMFEDATGLLPGDEVRIAGAKVGEVDDVELEQGNKPLAKVTFDLDEDRDIPESVHATIRYRNMVGQRYIALTQAADGESPSAKNLEPGDVIGVRQTSPALDLTVLLNGFKPLFAALSPDEVNSLSYEIIQTLQGEGSTVESLLSHTASLTSTLAENDETIGKVITNLNDILSTVADRDEELDTSIGRLQEFVSGLSEDREALGEAVSSIGTLTTQTSQLVTDARPALDADISALDELSTTLLDNSATIEDALHDLPNTYQELTTTASYGSWFNFFLCDFDGELGVTDEVTINPVAIHSPQPRCDATGGGS</sequence>
<dbReference type="InterPro" id="IPR005693">
    <property type="entry name" value="Mce"/>
</dbReference>
<accession>D3QB62</accession>
<dbReference type="Pfam" id="PF02470">
    <property type="entry name" value="MlaD"/>
    <property type="match status" value="1"/>
</dbReference>
<dbReference type="Pfam" id="PF11887">
    <property type="entry name" value="Mce4_CUP1"/>
    <property type="match status" value="1"/>
</dbReference>
<dbReference type="InterPro" id="IPR003399">
    <property type="entry name" value="Mce/MlaD"/>
</dbReference>